<comment type="caution">
    <text evidence="2">The sequence shown here is derived from an EMBL/GenBank/DDBJ whole genome shotgun (WGS) entry which is preliminary data.</text>
</comment>
<protein>
    <recommendedName>
        <fullName evidence="4">DUF736 domain-containing protein</fullName>
    </recommendedName>
</protein>
<evidence type="ECO:0000313" key="3">
    <source>
        <dbReference type="Proteomes" id="UP000196534"/>
    </source>
</evidence>
<dbReference type="EMBL" id="NDYR01000009">
    <property type="protein sequence ID" value="OUT17920.1"/>
    <property type="molecule type" value="Genomic_DNA"/>
</dbReference>
<organism evidence="2 3">
    <name type="scientific">Campylobacter concisus</name>
    <dbReference type="NCBI Taxonomy" id="199"/>
    <lineage>
        <taxon>Bacteria</taxon>
        <taxon>Pseudomonadati</taxon>
        <taxon>Campylobacterota</taxon>
        <taxon>Epsilonproteobacteria</taxon>
        <taxon>Campylobacterales</taxon>
        <taxon>Campylobacteraceae</taxon>
        <taxon>Campylobacter</taxon>
    </lineage>
</organism>
<feature type="compositionally biased region" description="Polar residues" evidence="1">
    <location>
        <begin position="132"/>
        <end position="143"/>
    </location>
</feature>
<name>A0A1Y5NAM5_9BACT</name>
<gene>
    <name evidence="2" type="ORF">B9N61_06140</name>
</gene>
<accession>A0A1Y5NAM5</accession>
<dbReference type="InterPro" id="IPR007948">
    <property type="entry name" value="DUF736"/>
</dbReference>
<evidence type="ECO:0008006" key="4">
    <source>
        <dbReference type="Google" id="ProtNLM"/>
    </source>
</evidence>
<feature type="region of interest" description="Disordered" evidence="1">
    <location>
        <begin position="129"/>
        <end position="153"/>
    </location>
</feature>
<reference evidence="2 3" key="1">
    <citation type="submission" date="2017-04" db="EMBL/GenBank/DDBJ databases">
        <title>Complete genome of Campylobacter concisus ATCC 33237T and draft genomes for an additional eight well characterized C. concisus strains.</title>
        <authorList>
            <person name="Cornelius A.J."/>
            <person name="Miller W.G."/>
            <person name="Lastovica A.J."/>
            <person name="On S.L."/>
            <person name="French N.P."/>
            <person name="Vandenberg O."/>
            <person name="Biggs P.J."/>
        </authorList>
    </citation>
    <scope>NUCLEOTIDE SEQUENCE [LARGE SCALE GENOMIC DNA]</scope>
    <source>
        <strain evidence="2 3">Lasto205.94</strain>
    </source>
</reference>
<dbReference type="AlphaFoldDB" id="A0A1Y5NAM5"/>
<evidence type="ECO:0000313" key="2">
    <source>
        <dbReference type="EMBL" id="OUT17920.1"/>
    </source>
</evidence>
<feature type="compositionally biased region" description="Acidic residues" evidence="1">
    <location>
        <begin position="144"/>
        <end position="153"/>
    </location>
</feature>
<dbReference type="RefSeq" id="WP_087586373.1">
    <property type="nucleotide sequence ID" value="NZ_CABMKP010000009.1"/>
</dbReference>
<sequence>MNVGYFKRKSYKNSDGEEIGYIGGTIMIPFLRPIEVVMFGTSAEERKKNKDFPGFHLALQKAKGYEGGRQIIGALWGRKSKDGTKSYLSGFIETPVVPGYKVYIALFNAGENSKEGMLYDVVWNAPRRSEQQDIPPSENTNTDFYEDDQDIPF</sequence>
<evidence type="ECO:0000256" key="1">
    <source>
        <dbReference type="SAM" id="MobiDB-lite"/>
    </source>
</evidence>
<dbReference type="Pfam" id="PF05284">
    <property type="entry name" value="DUF736"/>
    <property type="match status" value="1"/>
</dbReference>
<proteinExistence type="predicted"/>
<dbReference type="Proteomes" id="UP000196534">
    <property type="component" value="Unassembled WGS sequence"/>
</dbReference>